<dbReference type="InterPro" id="IPR043502">
    <property type="entry name" value="DNA/RNA_pol_sf"/>
</dbReference>
<name>A0A9W7IHR1_HIBTR</name>
<feature type="domain" description="Reverse transcriptase Ty1/copia-type" evidence="1">
    <location>
        <begin position="1"/>
        <end position="146"/>
    </location>
</feature>
<evidence type="ECO:0000313" key="2">
    <source>
        <dbReference type="EMBL" id="GMI95461.1"/>
    </source>
</evidence>
<dbReference type="GO" id="GO:0016301">
    <property type="term" value="F:kinase activity"/>
    <property type="evidence" value="ECO:0007669"/>
    <property type="project" value="UniProtKB-KW"/>
</dbReference>
<accession>A0A9W7IHR1</accession>
<evidence type="ECO:0000313" key="3">
    <source>
        <dbReference type="Proteomes" id="UP001165190"/>
    </source>
</evidence>
<comment type="caution">
    <text evidence="2">The sequence shown here is derived from an EMBL/GenBank/DDBJ whole genome shotgun (WGS) entry which is preliminary data.</text>
</comment>
<dbReference type="AlphaFoldDB" id="A0A9W7IHR1"/>
<dbReference type="OrthoDB" id="998579at2759"/>
<evidence type="ECO:0000259" key="1">
    <source>
        <dbReference type="Pfam" id="PF07727"/>
    </source>
</evidence>
<dbReference type="EMBL" id="BSYR01000027">
    <property type="protein sequence ID" value="GMI95461.1"/>
    <property type="molecule type" value="Genomic_DNA"/>
</dbReference>
<gene>
    <name evidence="2" type="ORF">HRI_003215400</name>
</gene>
<dbReference type="PANTHER" id="PTHR11439">
    <property type="entry name" value="GAG-POL-RELATED RETROTRANSPOSON"/>
    <property type="match status" value="1"/>
</dbReference>
<keyword evidence="3" id="KW-1185">Reference proteome</keyword>
<dbReference type="Pfam" id="PF07727">
    <property type="entry name" value="RVT_2"/>
    <property type="match status" value="1"/>
</dbReference>
<dbReference type="Proteomes" id="UP001165190">
    <property type="component" value="Unassembled WGS sequence"/>
</dbReference>
<dbReference type="PANTHER" id="PTHR11439:SF467">
    <property type="entry name" value="INTEGRASE CATALYTIC DOMAIN-CONTAINING PROTEIN"/>
    <property type="match status" value="1"/>
</dbReference>
<dbReference type="InterPro" id="IPR013103">
    <property type="entry name" value="RVT_2"/>
</dbReference>
<keyword evidence="2" id="KW-0808">Transferase</keyword>
<keyword evidence="2" id="KW-0418">Kinase</keyword>
<reference evidence="2" key="1">
    <citation type="submission" date="2023-05" db="EMBL/GenBank/DDBJ databases">
        <title>Genome and transcriptome analyses reveal genes involved in the formation of fine ridges on petal epidermal cells in Hibiscus trionum.</title>
        <authorList>
            <person name="Koshimizu S."/>
            <person name="Masuda S."/>
            <person name="Ishii T."/>
            <person name="Shirasu K."/>
            <person name="Hoshino A."/>
            <person name="Arita M."/>
        </authorList>
    </citation>
    <scope>NUCLEOTIDE SEQUENCE</scope>
    <source>
        <strain evidence="2">Hamamatsu line</strain>
    </source>
</reference>
<proteinExistence type="predicted"/>
<protein>
    <submittedName>
        <fullName evidence="2">Cysteine-rich RLK (RECEPTOR-like protein kinase) 8</fullName>
    </submittedName>
</protein>
<dbReference type="CDD" id="cd09272">
    <property type="entry name" value="RNase_HI_RT_Ty1"/>
    <property type="match status" value="1"/>
</dbReference>
<sequence>MTQPPGYEQGDKSRFVCKLNKAIYGLKQAPRAWFETLKAHLLSLGFVMTRSDSSLFVRHSVDEVMYLLVYVDDIILTGNNLSSIQVVIDEMNRVFSLKDLGVLSYFLGIEITYVANGFVLSQQKYIRDLLHRCGMESANGLPTPMISNCHLSLNDGSPIPNVTEYRSIVGALQYVVITRPEIAFSVNRVCQFMHSPLDTHFQAVKRILRYLSGTVDFGLHFVASSRLTLTAFVDANWGSDLDDRRSTSGFCVFFGDNPVSWGSKKQAVVSRSTAEAEYRSVACATTELLWLESLLRELRVSLDGRSTLWCDNSSAVAVSANPVFHSKFKHVELDLFFVREQVAAGRLLVNEIPSSEQLADVLTKPLSASSFSRFRERLSVVQLSSVL</sequence>
<organism evidence="2 3">
    <name type="scientific">Hibiscus trionum</name>
    <name type="common">Flower of an hour</name>
    <dbReference type="NCBI Taxonomy" id="183268"/>
    <lineage>
        <taxon>Eukaryota</taxon>
        <taxon>Viridiplantae</taxon>
        <taxon>Streptophyta</taxon>
        <taxon>Embryophyta</taxon>
        <taxon>Tracheophyta</taxon>
        <taxon>Spermatophyta</taxon>
        <taxon>Magnoliopsida</taxon>
        <taxon>eudicotyledons</taxon>
        <taxon>Gunneridae</taxon>
        <taxon>Pentapetalae</taxon>
        <taxon>rosids</taxon>
        <taxon>malvids</taxon>
        <taxon>Malvales</taxon>
        <taxon>Malvaceae</taxon>
        <taxon>Malvoideae</taxon>
        <taxon>Hibiscus</taxon>
    </lineage>
</organism>
<dbReference type="SUPFAM" id="SSF56672">
    <property type="entry name" value="DNA/RNA polymerases"/>
    <property type="match status" value="1"/>
</dbReference>